<comment type="caution">
    <text evidence="8">Lacks conserved residue(s) required for the propagation of feature annotation.</text>
</comment>
<dbReference type="AlphaFoldDB" id="A0A9C6XTH5"/>
<keyword evidence="2 8" id="KW-1003">Cell membrane</keyword>
<dbReference type="InterPro" id="IPR013604">
    <property type="entry name" value="7TM_chemorcpt"/>
</dbReference>
<evidence type="ECO:0000256" key="4">
    <source>
        <dbReference type="ARBA" id="ARBA00022989"/>
    </source>
</evidence>
<dbReference type="PANTHER" id="PTHR21143">
    <property type="entry name" value="INVERTEBRATE GUSTATORY RECEPTOR"/>
    <property type="match status" value="1"/>
</dbReference>
<sequence length="395" mass="43424">MAASDSRQLHLLQGVPSYPSPWRLQLVVVGQLLGVFPLRRLGGVGARTPIWQLSRLLQLFSVVGVFTSSVCFYNFFAVVKLPGQGLKGTLQRWSLIFYAVSGLPCALGALCYGRRLERFSNSLLLLARELRPANQQVWPRGWALRSTALPAAIYFIDMFREFQHVKGLSFELYTVCTVLAYTLPMATETQYMFMSSILALSYQRLGEHIYALQGPSRSPSEHWLDEVRRSHEQLVSLTCELHCLLGPQIFVTVSACLLSLLTGVYFAASAILEGLVDADGSEGVSMANQSDIVYFTARLIAICATADTVKAAAAAVVNGSIRVDYGTWHTNSKERWNMFLSQLETVTPSFSVAGIAKIGMGLLSGMIATTLTYLLVLLQFDTARITAARASANSR</sequence>
<evidence type="ECO:0000256" key="8">
    <source>
        <dbReference type="RuleBase" id="RU363108"/>
    </source>
</evidence>
<gene>
    <name evidence="10" type="primary">LOC127751332</name>
</gene>
<evidence type="ECO:0000256" key="5">
    <source>
        <dbReference type="ARBA" id="ARBA00023136"/>
    </source>
</evidence>
<keyword evidence="4 8" id="KW-1133">Transmembrane helix</keyword>
<dbReference type="Proteomes" id="UP000504606">
    <property type="component" value="Unplaced"/>
</dbReference>
<organism evidence="9 10">
    <name type="scientific">Frankliniella occidentalis</name>
    <name type="common">Western flower thrips</name>
    <name type="synonym">Euthrips occidentalis</name>
    <dbReference type="NCBI Taxonomy" id="133901"/>
    <lineage>
        <taxon>Eukaryota</taxon>
        <taxon>Metazoa</taxon>
        <taxon>Ecdysozoa</taxon>
        <taxon>Arthropoda</taxon>
        <taxon>Hexapoda</taxon>
        <taxon>Insecta</taxon>
        <taxon>Pterygota</taxon>
        <taxon>Neoptera</taxon>
        <taxon>Paraneoptera</taxon>
        <taxon>Thysanoptera</taxon>
        <taxon>Terebrantia</taxon>
        <taxon>Thripoidea</taxon>
        <taxon>Thripidae</taxon>
        <taxon>Frankliniella</taxon>
    </lineage>
</organism>
<keyword evidence="3 8" id="KW-0812">Transmembrane</keyword>
<dbReference type="Pfam" id="PF08395">
    <property type="entry name" value="7tm_7"/>
    <property type="match status" value="1"/>
</dbReference>
<evidence type="ECO:0000313" key="9">
    <source>
        <dbReference type="Proteomes" id="UP000504606"/>
    </source>
</evidence>
<evidence type="ECO:0000256" key="3">
    <source>
        <dbReference type="ARBA" id="ARBA00022692"/>
    </source>
</evidence>
<feature type="transmembrane region" description="Helical" evidence="8">
    <location>
        <begin position="93"/>
        <end position="113"/>
    </location>
</feature>
<evidence type="ECO:0000256" key="1">
    <source>
        <dbReference type="ARBA" id="ARBA00004651"/>
    </source>
</evidence>
<dbReference type="OrthoDB" id="10655676at2759"/>
<protein>
    <recommendedName>
        <fullName evidence="8">Gustatory receptor</fullName>
    </recommendedName>
</protein>
<keyword evidence="9" id="KW-1185">Reference proteome</keyword>
<evidence type="ECO:0000256" key="2">
    <source>
        <dbReference type="ARBA" id="ARBA00022475"/>
    </source>
</evidence>
<keyword evidence="5 8" id="KW-0472">Membrane</keyword>
<dbReference type="GO" id="GO:0030425">
    <property type="term" value="C:dendrite"/>
    <property type="evidence" value="ECO:0007669"/>
    <property type="project" value="TreeGrafter"/>
</dbReference>
<dbReference type="GO" id="GO:0030424">
    <property type="term" value="C:axon"/>
    <property type="evidence" value="ECO:0007669"/>
    <property type="project" value="TreeGrafter"/>
</dbReference>
<dbReference type="KEGG" id="foc:127751332"/>
<feature type="transmembrane region" description="Helical" evidence="8">
    <location>
        <begin position="358"/>
        <end position="380"/>
    </location>
</feature>
<dbReference type="GO" id="GO:0005886">
    <property type="term" value="C:plasma membrane"/>
    <property type="evidence" value="ECO:0007669"/>
    <property type="project" value="UniProtKB-SubCell"/>
</dbReference>
<feature type="transmembrane region" description="Helical" evidence="8">
    <location>
        <begin position="59"/>
        <end position="81"/>
    </location>
</feature>
<keyword evidence="6 8" id="KW-0675">Receptor</keyword>
<name>A0A9C6XTH5_FRAOC</name>
<proteinExistence type="inferred from homology"/>
<dbReference type="RefSeq" id="XP_052130709.1">
    <property type="nucleotide sequence ID" value="XM_052274749.1"/>
</dbReference>
<keyword evidence="7 8" id="KW-0807">Transducer</keyword>
<comment type="function">
    <text evidence="8">Gustatory receptor which mediates acceptance or avoidance behavior, depending on its substrates.</text>
</comment>
<dbReference type="PANTHER" id="PTHR21143:SF121">
    <property type="entry name" value="GUSTATORY AND ODORANT RECEPTOR 21A"/>
    <property type="match status" value="1"/>
</dbReference>
<comment type="subcellular location">
    <subcellularLocation>
        <location evidence="1 8">Cell membrane</location>
        <topology evidence="1 8">Multi-pass membrane protein</topology>
    </subcellularLocation>
</comment>
<evidence type="ECO:0000256" key="6">
    <source>
        <dbReference type="ARBA" id="ARBA00023170"/>
    </source>
</evidence>
<evidence type="ECO:0000256" key="7">
    <source>
        <dbReference type="ARBA" id="ARBA00023224"/>
    </source>
</evidence>
<evidence type="ECO:0000313" key="10">
    <source>
        <dbReference type="RefSeq" id="XP_052130709.1"/>
    </source>
</evidence>
<reference evidence="10" key="1">
    <citation type="submission" date="2025-08" db="UniProtKB">
        <authorList>
            <consortium name="RefSeq"/>
        </authorList>
    </citation>
    <scope>IDENTIFICATION</scope>
    <source>
        <tissue evidence="10">Whole organism</tissue>
    </source>
</reference>
<dbReference type="GO" id="GO:0007165">
    <property type="term" value="P:signal transduction"/>
    <property type="evidence" value="ECO:0007669"/>
    <property type="project" value="UniProtKB-KW"/>
</dbReference>
<dbReference type="GeneID" id="127751332"/>
<accession>A0A9C6XTH5</accession>
<comment type="similarity">
    <text evidence="8">Belongs to the insect chemoreceptor superfamily. Gustatory receptor (GR) family.</text>
</comment>
<dbReference type="GO" id="GO:0043025">
    <property type="term" value="C:neuronal cell body"/>
    <property type="evidence" value="ECO:0007669"/>
    <property type="project" value="TreeGrafter"/>
</dbReference>
<dbReference type="GO" id="GO:0050909">
    <property type="term" value="P:sensory perception of taste"/>
    <property type="evidence" value="ECO:0007669"/>
    <property type="project" value="InterPro"/>
</dbReference>
<feature type="transmembrane region" description="Helical" evidence="8">
    <location>
        <begin position="249"/>
        <end position="272"/>
    </location>
</feature>